<comment type="caution">
    <text evidence="2">The sequence shown here is derived from an EMBL/GenBank/DDBJ whole genome shotgun (WGS) entry which is preliminary data.</text>
</comment>
<accession>A0A918GRZ9</accession>
<sequence>MTRTAQADPAPSPAPRGTARPLVRFGTVGVDSGHIPRETPGRFVFAPRHERPGLPVVGARTLRTAT</sequence>
<keyword evidence="3" id="KW-1185">Reference proteome</keyword>
<feature type="region of interest" description="Disordered" evidence="1">
    <location>
        <begin position="1"/>
        <end position="20"/>
    </location>
</feature>
<evidence type="ECO:0000313" key="2">
    <source>
        <dbReference type="EMBL" id="GGS55346.1"/>
    </source>
</evidence>
<name>A0A918GRZ9_STRGD</name>
<organism evidence="2 3">
    <name type="scientific">Streptomyces griseoviridis</name>
    <dbReference type="NCBI Taxonomy" id="45398"/>
    <lineage>
        <taxon>Bacteria</taxon>
        <taxon>Bacillati</taxon>
        <taxon>Actinomycetota</taxon>
        <taxon>Actinomycetes</taxon>
        <taxon>Kitasatosporales</taxon>
        <taxon>Streptomycetaceae</taxon>
        <taxon>Streptomyces</taxon>
    </lineage>
</organism>
<gene>
    <name evidence="2" type="ORF">GCM10010238_50860</name>
</gene>
<evidence type="ECO:0000256" key="1">
    <source>
        <dbReference type="SAM" id="MobiDB-lite"/>
    </source>
</evidence>
<protein>
    <submittedName>
        <fullName evidence="2">Uncharacterized protein</fullName>
    </submittedName>
</protein>
<dbReference type="Proteomes" id="UP000653493">
    <property type="component" value="Unassembled WGS sequence"/>
</dbReference>
<reference evidence="2" key="1">
    <citation type="journal article" date="2014" name="Int. J. Syst. Evol. Microbiol.">
        <title>Complete genome sequence of Corynebacterium casei LMG S-19264T (=DSM 44701T), isolated from a smear-ripened cheese.</title>
        <authorList>
            <consortium name="US DOE Joint Genome Institute (JGI-PGF)"/>
            <person name="Walter F."/>
            <person name="Albersmeier A."/>
            <person name="Kalinowski J."/>
            <person name="Ruckert C."/>
        </authorList>
    </citation>
    <scope>NUCLEOTIDE SEQUENCE</scope>
    <source>
        <strain evidence="2">JCM 4234</strain>
    </source>
</reference>
<reference evidence="2" key="2">
    <citation type="submission" date="2020-09" db="EMBL/GenBank/DDBJ databases">
        <authorList>
            <person name="Sun Q."/>
            <person name="Ohkuma M."/>
        </authorList>
    </citation>
    <scope>NUCLEOTIDE SEQUENCE</scope>
    <source>
        <strain evidence="2">JCM 4234</strain>
    </source>
</reference>
<proteinExistence type="predicted"/>
<dbReference type="EMBL" id="BMSL01000019">
    <property type="protein sequence ID" value="GGS55346.1"/>
    <property type="molecule type" value="Genomic_DNA"/>
</dbReference>
<dbReference type="AlphaFoldDB" id="A0A918GRZ9"/>
<evidence type="ECO:0000313" key="3">
    <source>
        <dbReference type="Proteomes" id="UP000653493"/>
    </source>
</evidence>